<dbReference type="Pfam" id="PF01225">
    <property type="entry name" value="Mur_ligase"/>
    <property type="match status" value="1"/>
</dbReference>
<dbReference type="Pfam" id="PF02875">
    <property type="entry name" value="Mur_ligase_C"/>
    <property type="match status" value="1"/>
</dbReference>
<dbReference type="GO" id="GO:0000287">
    <property type="term" value="F:magnesium ion binding"/>
    <property type="evidence" value="ECO:0007669"/>
    <property type="project" value="UniProtKB-UniRule"/>
</dbReference>
<feature type="binding site" evidence="11">
    <location>
        <begin position="110"/>
        <end position="116"/>
    </location>
    <ligand>
        <name>ATP</name>
        <dbReference type="ChEBI" id="CHEBI:30616"/>
    </ligand>
</feature>
<keyword evidence="6 11" id="KW-0067">ATP-binding</keyword>
<accession>A0A3A4P0S3</accession>
<dbReference type="GO" id="GO:0071555">
    <property type="term" value="P:cell wall organization"/>
    <property type="evidence" value="ECO:0007669"/>
    <property type="project" value="UniProtKB-KW"/>
</dbReference>
<dbReference type="GO" id="GO:0005524">
    <property type="term" value="F:ATP binding"/>
    <property type="evidence" value="ECO:0007669"/>
    <property type="project" value="UniProtKB-UniRule"/>
</dbReference>
<dbReference type="PROSITE" id="PS01011">
    <property type="entry name" value="FOLYLPOLYGLU_SYNT_1"/>
    <property type="match status" value="1"/>
</dbReference>
<comment type="catalytic activity">
    <reaction evidence="11">
        <text>UDP-N-acetyl-alpha-D-muramoyl-L-alanyl-D-glutamate + meso-2,6-diaminopimelate + ATP = UDP-N-acetyl-alpha-D-muramoyl-L-alanyl-gamma-D-glutamyl-meso-2,6-diaminopimelate + ADP + phosphate + H(+)</text>
        <dbReference type="Rhea" id="RHEA:23676"/>
        <dbReference type="ChEBI" id="CHEBI:15378"/>
        <dbReference type="ChEBI" id="CHEBI:30616"/>
        <dbReference type="ChEBI" id="CHEBI:43474"/>
        <dbReference type="ChEBI" id="CHEBI:57791"/>
        <dbReference type="ChEBI" id="CHEBI:83900"/>
        <dbReference type="ChEBI" id="CHEBI:83905"/>
        <dbReference type="ChEBI" id="CHEBI:456216"/>
        <dbReference type="EC" id="6.3.2.13"/>
    </reaction>
</comment>
<feature type="domain" description="Mur ligase central" evidence="15">
    <location>
        <begin position="108"/>
        <end position="310"/>
    </location>
</feature>
<dbReference type="SUPFAM" id="SSF53623">
    <property type="entry name" value="MurD-like peptide ligases, catalytic domain"/>
    <property type="match status" value="1"/>
</dbReference>
<feature type="binding site" evidence="11">
    <location>
        <begin position="406"/>
        <end position="409"/>
    </location>
    <ligand>
        <name>meso-2,6-diaminopimelate</name>
        <dbReference type="ChEBI" id="CHEBI:57791"/>
    </ligand>
</feature>
<evidence type="ECO:0000256" key="2">
    <source>
        <dbReference type="ARBA" id="ARBA00022490"/>
    </source>
</evidence>
<comment type="similarity">
    <text evidence="1 11">Belongs to the MurCDEF family. MurE subfamily.</text>
</comment>
<dbReference type="InterPro" id="IPR036615">
    <property type="entry name" value="Mur_ligase_C_dom_sf"/>
</dbReference>
<keyword evidence="4 11" id="KW-0132">Cell division</keyword>
<feature type="domain" description="Mur ligase N-terminal catalytic" evidence="13">
    <location>
        <begin position="23"/>
        <end position="85"/>
    </location>
</feature>
<dbReference type="InterPro" id="IPR005761">
    <property type="entry name" value="UDP-N-AcMur-Glu-dNH2Pim_ligase"/>
</dbReference>
<dbReference type="GO" id="GO:0009252">
    <property type="term" value="P:peptidoglycan biosynthetic process"/>
    <property type="evidence" value="ECO:0007669"/>
    <property type="project" value="UniProtKB-UniRule"/>
</dbReference>
<evidence type="ECO:0000256" key="7">
    <source>
        <dbReference type="ARBA" id="ARBA00022960"/>
    </source>
</evidence>
<comment type="cofactor">
    <cofactor evidence="11">
        <name>Mg(2+)</name>
        <dbReference type="ChEBI" id="CHEBI:18420"/>
    </cofactor>
</comment>
<evidence type="ECO:0000259" key="13">
    <source>
        <dbReference type="Pfam" id="PF01225"/>
    </source>
</evidence>
<dbReference type="GO" id="GO:0008360">
    <property type="term" value="P:regulation of cell shape"/>
    <property type="evidence" value="ECO:0007669"/>
    <property type="project" value="UniProtKB-KW"/>
</dbReference>
<dbReference type="HAMAP" id="MF_00208">
    <property type="entry name" value="MurE"/>
    <property type="match status" value="1"/>
</dbReference>
<comment type="caution">
    <text evidence="16">The sequence shown here is derived from an EMBL/GenBank/DDBJ whole genome shotgun (WGS) entry which is preliminary data.</text>
</comment>
<keyword evidence="10 11" id="KW-0961">Cell wall biogenesis/degradation</keyword>
<feature type="binding site" evidence="11">
    <location>
        <begin position="152"/>
        <end position="153"/>
    </location>
    <ligand>
        <name>UDP-N-acetyl-alpha-D-muramoyl-L-alanyl-D-glutamate</name>
        <dbReference type="ChEBI" id="CHEBI:83900"/>
    </ligand>
</feature>
<proteinExistence type="inferred from homology"/>
<dbReference type="AlphaFoldDB" id="A0A3A4P0S3"/>
<dbReference type="GO" id="GO:0004326">
    <property type="term" value="F:tetrahydrofolylpolyglutamate synthase activity"/>
    <property type="evidence" value="ECO:0007669"/>
    <property type="project" value="InterPro"/>
</dbReference>
<dbReference type="PANTHER" id="PTHR23135:SF4">
    <property type="entry name" value="UDP-N-ACETYLMURAMOYL-L-ALANYL-D-GLUTAMATE--2,6-DIAMINOPIMELATE LIGASE MURE HOMOLOG, CHLOROPLASTIC"/>
    <property type="match status" value="1"/>
</dbReference>
<keyword evidence="11" id="KW-0460">Magnesium</keyword>
<dbReference type="GO" id="GO:0008765">
    <property type="term" value="F:UDP-N-acetylmuramoylalanyl-D-glutamate-2,6-diaminopimelate ligase activity"/>
    <property type="evidence" value="ECO:0007669"/>
    <property type="project" value="UniProtKB-UniRule"/>
</dbReference>
<gene>
    <name evidence="11" type="primary">murE</name>
    <name evidence="16" type="ORF">C4520_03335</name>
</gene>
<sequence length="496" mass="53508">MMKLYSLLDELTEKTVTGGADIEITGITADSRKVQKGFLFVAIAGNKEDGHRYVEHALRQGAAAVVGKSVAELPGVVSIAVPDSRKAAALLAEAFYEHPSRQLNVIGITGTNGKSSTLYLIRSILSAAGISSSGIGTICYSVAGTTEAAKNTTPGPIDLSSSLRKALDAGHTHFVMEVSSHALHQFRVEAIRFAVAVYTNLSLDHLDYHANMEDYFVSKRHLFELLSRNPQANCAVISADDARGKDIAAATQTRKLTFGIKNPADICARNIEIGASHTAFLASTPAGDFPVNLKLLGRHSVYNALAAAGVCLGLDIDVSTIKQGLEQLELVPGRFERVSEGQPFEVIVDYAHTPEAIKLLLESARSICKGKLIAVFGAGGDRDRSKRPEMGKLAASISDFSIVTSDNPRSEDPYRIALDIEIGFQKMGKERGQHYLVIIDRREAIEEALATAETGDIVVIAGKGHETYQIFKDATVEFDDKAIARAWLQSMNKPEK</sequence>
<feature type="binding site" evidence="11">
    <location>
        <position position="187"/>
    </location>
    <ligand>
        <name>UDP-N-acetyl-alpha-D-muramoyl-L-alanyl-D-glutamate</name>
        <dbReference type="ChEBI" id="CHEBI:83900"/>
    </ligand>
</feature>
<evidence type="ECO:0000256" key="8">
    <source>
        <dbReference type="ARBA" id="ARBA00022984"/>
    </source>
</evidence>
<dbReference type="SUPFAM" id="SSF63418">
    <property type="entry name" value="MurE/MurF N-terminal domain"/>
    <property type="match status" value="1"/>
</dbReference>
<protein>
    <recommendedName>
        <fullName evidence="11">UDP-N-acetylmuramoyl-L-alanyl-D-glutamate--2,6-diaminopimelate ligase</fullName>
        <ecNumber evidence="11">6.3.2.13</ecNumber>
    </recommendedName>
    <alternativeName>
        <fullName evidence="11">Meso-A2pm-adding enzyme</fullName>
    </alternativeName>
    <alternativeName>
        <fullName evidence="11">Meso-diaminopimelate-adding enzyme</fullName>
    </alternativeName>
    <alternativeName>
        <fullName evidence="11">UDP-MurNAc-L-Ala-D-Glu:meso-diaminopimelate ligase</fullName>
    </alternativeName>
    <alternativeName>
        <fullName evidence="11">UDP-MurNAc-tripeptide synthetase</fullName>
    </alternativeName>
    <alternativeName>
        <fullName evidence="11">UDP-N-acetylmuramyl-tripeptide synthetase</fullName>
    </alternativeName>
</protein>
<keyword evidence="8 11" id="KW-0573">Peptidoglycan synthesis</keyword>
<feature type="binding site" evidence="11">
    <location>
        <position position="466"/>
    </location>
    <ligand>
        <name>meso-2,6-diaminopimelate</name>
        <dbReference type="ChEBI" id="CHEBI:57791"/>
    </ligand>
</feature>
<dbReference type="Proteomes" id="UP000265882">
    <property type="component" value="Unassembled WGS sequence"/>
</dbReference>
<keyword evidence="9 11" id="KW-0131">Cell cycle</keyword>
<keyword evidence="2 11" id="KW-0963">Cytoplasm</keyword>
<feature type="binding site" evidence="11">
    <location>
        <position position="185"/>
    </location>
    <ligand>
        <name>UDP-N-acetyl-alpha-D-muramoyl-L-alanyl-D-glutamate</name>
        <dbReference type="ChEBI" id="CHEBI:83900"/>
    </ligand>
</feature>
<dbReference type="InterPro" id="IPR013221">
    <property type="entry name" value="Mur_ligase_cen"/>
</dbReference>
<dbReference type="InterPro" id="IPR035911">
    <property type="entry name" value="MurE/MurF_N"/>
</dbReference>
<dbReference type="PANTHER" id="PTHR23135">
    <property type="entry name" value="MUR LIGASE FAMILY MEMBER"/>
    <property type="match status" value="1"/>
</dbReference>
<dbReference type="EMBL" id="QZKU01000030">
    <property type="protein sequence ID" value="RJP24812.1"/>
    <property type="molecule type" value="Genomic_DNA"/>
</dbReference>
<name>A0A3A4P0S3_ABYX5</name>
<dbReference type="NCBIfam" id="NF001126">
    <property type="entry name" value="PRK00139.1-4"/>
    <property type="match status" value="1"/>
</dbReference>
<evidence type="ECO:0000256" key="11">
    <source>
        <dbReference type="HAMAP-Rule" id="MF_00208"/>
    </source>
</evidence>
<evidence type="ECO:0000259" key="15">
    <source>
        <dbReference type="Pfam" id="PF08245"/>
    </source>
</evidence>
<dbReference type="Gene3D" id="3.90.190.20">
    <property type="entry name" value="Mur ligase, C-terminal domain"/>
    <property type="match status" value="1"/>
</dbReference>
<dbReference type="EC" id="6.3.2.13" evidence="11"/>
<dbReference type="InterPro" id="IPR004101">
    <property type="entry name" value="Mur_ligase_C"/>
</dbReference>
<comment type="subcellular location">
    <subcellularLocation>
        <location evidence="11 12">Cytoplasm</location>
    </subcellularLocation>
</comment>
<dbReference type="UniPathway" id="UPA00219"/>
<evidence type="ECO:0000259" key="14">
    <source>
        <dbReference type="Pfam" id="PF02875"/>
    </source>
</evidence>
<evidence type="ECO:0000313" key="16">
    <source>
        <dbReference type="EMBL" id="RJP24812.1"/>
    </source>
</evidence>
<feature type="binding site" evidence="11">
    <location>
        <position position="31"/>
    </location>
    <ligand>
        <name>UDP-N-acetyl-alpha-D-muramoyl-L-alanyl-D-glutamate</name>
        <dbReference type="ChEBI" id="CHEBI:83900"/>
    </ligand>
</feature>
<comment type="caution">
    <text evidence="11">Lacks conserved residue(s) required for the propagation of feature annotation.</text>
</comment>
<reference evidence="16 17" key="1">
    <citation type="journal article" date="2017" name="ISME J.">
        <title>Energy and carbon metabolisms in a deep terrestrial subsurface fluid microbial community.</title>
        <authorList>
            <person name="Momper L."/>
            <person name="Jungbluth S.P."/>
            <person name="Lee M.D."/>
            <person name="Amend J.P."/>
        </authorList>
    </citation>
    <scope>NUCLEOTIDE SEQUENCE [LARGE SCALE GENOMIC DNA]</scope>
    <source>
        <strain evidence="16">SURF_5</strain>
    </source>
</reference>
<comment type="PTM">
    <text evidence="11">Carboxylation is probably crucial for Mg(2+) binding and, consequently, for the gamma-phosphate positioning of ATP.</text>
</comment>
<evidence type="ECO:0000256" key="12">
    <source>
        <dbReference type="RuleBase" id="RU004135"/>
    </source>
</evidence>
<evidence type="ECO:0000313" key="17">
    <source>
        <dbReference type="Proteomes" id="UP000265882"/>
    </source>
</evidence>
<dbReference type="Gene3D" id="3.40.1190.10">
    <property type="entry name" value="Mur-like, catalytic domain"/>
    <property type="match status" value="1"/>
</dbReference>
<dbReference type="NCBIfam" id="TIGR01085">
    <property type="entry name" value="murE"/>
    <property type="match status" value="1"/>
</dbReference>
<dbReference type="NCBIfam" id="NF001124">
    <property type="entry name" value="PRK00139.1-2"/>
    <property type="match status" value="1"/>
</dbReference>
<keyword evidence="5 11" id="KW-0547">Nucleotide-binding</keyword>
<evidence type="ECO:0000256" key="9">
    <source>
        <dbReference type="ARBA" id="ARBA00023306"/>
    </source>
</evidence>
<evidence type="ECO:0000256" key="3">
    <source>
        <dbReference type="ARBA" id="ARBA00022598"/>
    </source>
</evidence>
<dbReference type="InterPro" id="IPR018109">
    <property type="entry name" value="Folylpolyglutamate_synth_CS"/>
</dbReference>
<evidence type="ECO:0000256" key="1">
    <source>
        <dbReference type="ARBA" id="ARBA00005898"/>
    </source>
</evidence>
<comment type="function">
    <text evidence="11">Catalyzes the addition of meso-diaminopimelic acid to the nucleotide precursor UDP-N-acetylmuramoyl-L-alanyl-D-glutamate (UMAG) in the biosynthesis of bacterial cell-wall peptidoglycan.</text>
</comment>
<feature type="modified residue" description="N6-carboxylysine" evidence="11">
    <location>
        <position position="219"/>
    </location>
</feature>
<evidence type="ECO:0000256" key="4">
    <source>
        <dbReference type="ARBA" id="ARBA00022618"/>
    </source>
</evidence>
<feature type="binding site" evidence="11">
    <location>
        <position position="179"/>
    </location>
    <ligand>
        <name>UDP-N-acetyl-alpha-D-muramoyl-L-alanyl-D-glutamate</name>
        <dbReference type="ChEBI" id="CHEBI:83900"/>
    </ligand>
</feature>
<dbReference type="GO" id="GO:0051301">
    <property type="term" value="P:cell division"/>
    <property type="evidence" value="ECO:0007669"/>
    <property type="project" value="UniProtKB-KW"/>
</dbReference>
<comment type="pathway">
    <text evidence="11 12">Cell wall biogenesis; peptidoglycan biosynthesis.</text>
</comment>
<dbReference type="Gene3D" id="3.40.1390.10">
    <property type="entry name" value="MurE/MurF, N-terminal domain"/>
    <property type="match status" value="1"/>
</dbReference>
<organism evidence="16 17">
    <name type="scientific">Abyssobacteria bacterium (strain SURF_5)</name>
    <dbReference type="NCBI Taxonomy" id="2093360"/>
    <lineage>
        <taxon>Bacteria</taxon>
        <taxon>Pseudomonadati</taxon>
        <taxon>Candidatus Hydrogenedentota</taxon>
        <taxon>Candidatus Abyssobacteria</taxon>
    </lineage>
</organism>
<feature type="short sequence motif" description="Meso-diaminopimelate recognition motif" evidence="11">
    <location>
        <begin position="406"/>
        <end position="409"/>
    </location>
</feature>
<evidence type="ECO:0000256" key="5">
    <source>
        <dbReference type="ARBA" id="ARBA00022741"/>
    </source>
</evidence>
<dbReference type="InterPro" id="IPR036565">
    <property type="entry name" value="Mur-like_cat_sf"/>
</dbReference>
<keyword evidence="7 11" id="KW-0133">Cell shape</keyword>
<dbReference type="InterPro" id="IPR000713">
    <property type="entry name" value="Mur_ligase_N"/>
</dbReference>
<feature type="binding site" evidence="11">
    <location>
        <position position="151"/>
    </location>
    <ligand>
        <name>UDP-N-acetyl-alpha-D-muramoyl-L-alanyl-D-glutamate</name>
        <dbReference type="ChEBI" id="CHEBI:83900"/>
    </ligand>
</feature>
<dbReference type="SUPFAM" id="SSF53244">
    <property type="entry name" value="MurD-like peptide ligases, peptide-binding domain"/>
    <property type="match status" value="1"/>
</dbReference>
<feature type="domain" description="Mur ligase C-terminal" evidence="14">
    <location>
        <begin position="333"/>
        <end position="464"/>
    </location>
</feature>
<evidence type="ECO:0000256" key="6">
    <source>
        <dbReference type="ARBA" id="ARBA00022840"/>
    </source>
</evidence>
<feature type="binding site" evidence="11">
    <location>
        <position position="382"/>
    </location>
    <ligand>
        <name>meso-2,6-diaminopimelate</name>
        <dbReference type="ChEBI" id="CHEBI:57791"/>
    </ligand>
</feature>
<evidence type="ECO:0000256" key="10">
    <source>
        <dbReference type="ARBA" id="ARBA00023316"/>
    </source>
</evidence>
<dbReference type="Pfam" id="PF08245">
    <property type="entry name" value="Mur_ligase_M"/>
    <property type="match status" value="1"/>
</dbReference>
<feature type="binding site" evidence="11">
    <location>
        <position position="462"/>
    </location>
    <ligand>
        <name>meso-2,6-diaminopimelate</name>
        <dbReference type="ChEBI" id="CHEBI:57791"/>
    </ligand>
</feature>
<keyword evidence="3 11" id="KW-0436">Ligase</keyword>
<dbReference type="GO" id="GO:0005737">
    <property type="term" value="C:cytoplasm"/>
    <property type="evidence" value="ECO:0007669"/>
    <property type="project" value="UniProtKB-SubCell"/>
</dbReference>